<name>A0A0Q4B2V1_9BACT</name>
<evidence type="ECO:0000313" key="2">
    <source>
        <dbReference type="Proteomes" id="UP000054172"/>
    </source>
</evidence>
<proteinExistence type="predicted"/>
<evidence type="ECO:0000313" key="1">
    <source>
        <dbReference type="EMBL" id="KQM08242.1"/>
    </source>
</evidence>
<dbReference type="InterPro" id="IPR003718">
    <property type="entry name" value="OsmC/Ohr_fam"/>
</dbReference>
<dbReference type="EMBL" id="LIIK01000053">
    <property type="protein sequence ID" value="KQM08242.1"/>
    <property type="molecule type" value="Genomic_DNA"/>
</dbReference>
<dbReference type="InterPro" id="IPR015946">
    <property type="entry name" value="KH_dom-like_a/b"/>
</dbReference>
<dbReference type="PATRIC" id="fig|1702214.3.peg.1799"/>
<organism evidence="1 2">
    <name type="scientific">Candidatus [Bacteroides] periocalifornicus</name>
    <dbReference type="NCBI Taxonomy" id="1702214"/>
    <lineage>
        <taxon>Bacteria</taxon>
        <taxon>Pseudomonadati</taxon>
        <taxon>Bacteroidota</taxon>
    </lineage>
</organism>
<dbReference type="Proteomes" id="UP000054172">
    <property type="component" value="Unassembled WGS sequence"/>
</dbReference>
<dbReference type="Gene3D" id="3.30.300.20">
    <property type="match status" value="1"/>
</dbReference>
<protein>
    <recommendedName>
        <fullName evidence="3">Osmotically inducible protein OsmC</fullName>
    </recommendedName>
</protein>
<dbReference type="Pfam" id="PF02566">
    <property type="entry name" value="OsmC"/>
    <property type="match status" value="1"/>
</dbReference>
<reference evidence="1" key="1">
    <citation type="submission" date="2015-08" db="EMBL/GenBank/DDBJ databases">
        <title>Candidatus Bacteriodes Periocalifornicus.</title>
        <authorList>
            <person name="McLean J.S."/>
            <person name="Kelley S."/>
        </authorList>
    </citation>
    <scope>NUCLEOTIDE SEQUENCE [LARGE SCALE GENOMIC DNA]</scope>
    <source>
        <strain evidence="1">12B</strain>
    </source>
</reference>
<dbReference type="SUPFAM" id="SSF82784">
    <property type="entry name" value="OsmC-like"/>
    <property type="match status" value="1"/>
</dbReference>
<sequence>MDSTLVRYYGYLQTQTQQPGVDDLVYTQGHTPEGDPVVGHSPVRLVTIAAAGCVMSMIGHAARVHEFDVEGMFTLVSHTMRSKPMRIASIRLEIHIEGKSLGEKERKIIDLAARSCPVFASLSPEVVKELVFVY</sequence>
<dbReference type="InterPro" id="IPR036102">
    <property type="entry name" value="OsmC/Ohrsf"/>
</dbReference>
<evidence type="ECO:0008006" key="3">
    <source>
        <dbReference type="Google" id="ProtNLM"/>
    </source>
</evidence>
<comment type="caution">
    <text evidence="1">The sequence shown here is derived from an EMBL/GenBank/DDBJ whole genome shotgun (WGS) entry which is preliminary data.</text>
</comment>
<accession>A0A0Q4B2V1</accession>
<gene>
    <name evidence="1" type="ORF">AL399_08485</name>
</gene>
<keyword evidence="2" id="KW-1185">Reference proteome</keyword>
<dbReference type="AlphaFoldDB" id="A0A0Q4B2V1"/>
<dbReference type="STRING" id="1702214.AL399_08485"/>